<feature type="transmembrane region" description="Helical" evidence="1">
    <location>
        <begin position="57"/>
        <end position="82"/>
    </location>
</feature>
<feature type="transmembrane region" description="Helical" evidence="1">
    <location>
        <begin position="333"/>
        <end position="352"/>
    </location>
</feature>
<feature type="domain" description="DUF418" evidence="2">
    <location>
        <begin position="235"/>
        <end position="400"/>
    </location>
</feature>
<reference evidence="3" key="1">
    <citation type="submission" date="2021-01" db="EMBL/GenBank/DDBJ databases">
        <title>Whole genome shotgun sequence of Virgisporangium aurantiacum NBRC 16421.</title>
        <authorList>
            <person name="Komaki H."/>
            <person name="Tamura T."/>
        </authorList>
    </citation>
    <scope>NUCLEOTIDE SEQUENCE</scope>
    <source>
        <strain evidence="3">NBRC 16421</strain>
    </source>
</reference>
<keyword evidence="4" id="KW-1185">Reference proteome</keyword>
<feature type="transmembrane region" description="Helical" evidence="1">
    <location>
        <begin position="358"/>
        <end position="381"/>
    </location>
</feature>
<feature type="transmembrane region" description="Helical" evidence="1">
    <location>
        <begin position="289"/>
        <end position="312"/>
    </location>
</feature>
<protein>
    <recommendedName>
        <fullName evidence="2">DUF418 domain-containing protein</fullName>
    </recommendedName>
</protein>
<evidence type="ECO:0000313" key="3">
    <source>
        <dbReference type="EMBL" id="GIJ60087.1"/>
    </source>
</evidence>
<comment type="caution">
    <text evidence="3">The sequence shown here is derived from an EMBL/GenBank/DDBJ whole genome shotgun (WGS) entry which is preliminary data.</text>
</comment>
<sequence length="402" mass="43389">MTRGAVRQDERALAPDLARGVMLLLIVMSNTAFHLWGSRHGASGWHPVDGSRLDRAIQFLMIVTLDLRTYPLFAFLLAYGMVQLYERQLAAFAQPSTVDRRRAVALLRRRSLWLIVFGFVHAALFLAGDILGHYGFATLFLGWLLIRRGNRTLYVALGIATLLWLLPMVDVVRAFGTGDLGGSGPFTEPTVDLYAAGETDWVIAALRRLQTWTWVAGVGTFAWIAMPQLVIAFLAARHRVLENPGDHLRLLRWTAVLGIAIGWAGGLPLALAHVGAIDVPSDAVAESGVLSVLAEVTGVPCGLGYVAAFGLLAHCMSARKRLPAVAALGKRSLSGYLVHSLLFAPVLAAWGLGLGEHLGSAGMALFAVGVWLVTVVAAAAADRRGLPGPAEWLLRRLVYGRR</sequence>
<dbReference type="PANTHER" id="PTHR30590:SF2">
    <property type="entry name" value="INNER MEMBRANE PROTEIN"/>
    <property type="match status" value="1"/>
</dbReference>
<dbReference type="Proteomes" id="UP000612585">
    <property type="component" value="Unassembled WGS sequence"/>
</dbReference>
<evidence type="ECO:0000313" key="4">
    <source>
        <dbReference type="Proteomes" id="UP000612585"/>
    </source>
</evidence>
<dbReference type="Pfam" id="PF04235">
    <property type="entry name" value="DUF418"/>
    <property type="match status" value="1"/>
</dbReference>
<keyword evidence="1" id="KW-0812">Transmembrane</keyword>
<keyword evidence="1" id="KW-1133">Transmembrane helix</keyword>
<feature type="transmembrane region" description="Helical" evidence="1">
    <location>
        <begin position="212"/>
        <end position="234"/>
    </location>
</feature>
<dbReference type="PANTHER" id="PTHR30590">
    <property type="entry name" value="INNER MEMBRANE PROTEIN"/>
    <property type="match status" value="1"/>
</dbReference>
<evidence type="ECO:0000256" key="1">
    <source>
        <dbReference type="SAM" id="Phobius"/>
    </source>
</evidence>
<name>A0A8J4E5N9_9ACTN</name>
<feature type="transmembrane region" description="Helical" evidence="1">
    <location>
        <begin position="130"/>
        <end position="146"/>
    </location>
</feature>
<accession>A0A8J4E5N9</accession>
<dbReference type="InterPro" id="IPR052529">
    <property type="entry name" value="Bact_Transport_Assoc"/>
</dbReference>
<dbReference type="InterPro" id="IPR007349">
    <property type="entry name" value="DUF418"/>
</dbReference>
<feature type="transmembrane region" description="Helical" evidence="1">
    <location>
        <begin position="153"/>
        <end position="175"/>
    </location>
</feature>
<keyword evidence="1" id="KW-0472">Membrane</keyword>
<feature type="transmembrane region" description="Helical" evidence="1">
    <location>
        <begin position="103"/>
        <end position="124"/>
    </location>
</feature>
<organism evidence="3 4">
    <name type="scientific">Virgisporangium aurantiacum</name>
    <dbReference type="NCBI Taxonomy" id="175570"/>
    <lineage>
        <taxon>Bacteria</taxon>
        <taxon>Bacillati</taxon>
        <taxon>Actinomycetota</taxon>
        <taxon>Actinomycetes</taxon>
        <taxon>Micromonosporales</taxon>
        <taxon>Micromonosporaceae</taxon>
        <taxon>Virgisporangium</taxon>
    </lineage>
</organism>
<feature type="transmembrane region" description="Helical" evidence="1">
    <location>
        <begin position="255"/>
        <end position="277"/>
    </location>
</feature>
<dbReference type="AlphaFoldDB" id="A0A8J4E5N9"/>
<evidence type="ECO:0000259" key="2">
    <source>
        <dbReference type="Pfam" id="PF04235"/>
    </source>
</evidence>
<dbReference type="EMBL" id="BOPG01000050">
    <property type="protein sequence ID" value="GIJ60087.1"/>
    <property type="molecule type" value="Genomic_DNA"/>
</dbReference>
<proteinExistence type="predicted"/>
<gene>
    <name evidence="3" type="ORF">Vau01_076030</name>
</gene>
<feature type="transmembrane region" description="Helical" evidence="1">
    <location>
        <begin position="20"/>
        <end position="37"/>
    </location>
</feature>